<dbReference type="AlphaFoldDB" id="A0A3L6RG54"/>
<feature type="region of interest" description="Disordered" evidence="1">
    <location>
        <begin position="1"/>
        <end position="59"/>
    </location>
</feature>
<gene>
    <name evidence="2" type="ORF">C2845_PM13G13010</name>
</gene>
<reference evidence="3" key="1">
    <citation type="journal article" date="2019" name="Nat. Commun.">
        <title>The genome of broomcorn millet.</title>
        <authorList>
            <person name="Zou C."/>
            <person name="Miki D."/>
            <person name="Li D."/>
            <person name="Tang Q."/>
            <person name="Xiao L."/>
            <person name="Rajput S."/>
            <person name="Deng P."/>
            <person name="Jia W."/>
            <person name="Huang R."/>
            <person name="Zhang M."/>
            <person name="Sun Y."/>
            <person name="Hu J."/>
            <person name="Fu X."/>
            <person name="Schnable P.S."/>
            <person name="Li F."/>
            <person name="Zhang H."/>
            <person name="Feng B."/>
            <person name="Zhu X."/>
            <person name="Liu R."/>
            <person name="Schnable J.C."/>
            <person name="Zhu J.-K."/>
            <person name="Zhang H."/>
        </authorList>
    </citation>
    <scope>NUCLEOTIDE SEQUENCE [LARGE SCALE GENOMIC DNA]</scope>
</reference>
<proteinExistence type="predicted"/>
<keyword evidence="3" id="KW-1185">Reference proteome</keyword>
<comment type="caution">
    <text evidence="2">The sequence shown here is derived from an EMBL/GenBank/DDBJ whole genome shotgun (WGS) entry which is preliminary data.</text>
</comment>
<name>A0A3L6RG54_PANMI</name>
<evidence type="ECO:0000256" key="1">
    <source>
        <dbReference type="SAM" id="MobiDB-lite"/>
    </source>
</evidence>
<sequence length="194" mass="20408">MFAELQHHRRPRATARSPPSRATALAPPPTSRSCGARAASPELRHARAGPSCSARTPPRSCGTLAAGPSCGARAPGLELWPGRRQPQAAVCSPPPLPSSDLSVILDLHGVPPLRAGPSQRKLDPLPTSAASVHLLRCPHCRSSRHLLLLCGLRTSVTTSRCCRPSPAGRDSLRLIQEGAEHGIQCDSTSGKLTT</sequence>
<feature type="compositionally biased region" description="Low complexity" evidence="1">
    <location>
        <begin position="14"/>
        <end position="24"/>
    </location>
</feature>
<accession>A0A3L6RG54</accession>
<protein>
    <submittedName>
        <fullName evidence="2">Uncharacterized protein</fullName>
    </submittedName>
</protein>
<organism evidence="2 3">
    <name type="scientific">Panicum miliaceum</name>
    <name type="common">Proso millet</name>
    <name type="synonym">Broomcorn millet</name>
    <dbReference type="NCBI Taxonomy" id="4540"/>
    <lineage>
        <taxon>Eukaryota</taxon>
        <taxon>Viridiplantae</taxon>
        <taxon>Streptophyta</taxon>
        <taxon>Embryophyta</taxon>
        <taxon>Tracheophyta</taxon>
        <taxon>Spermatophyta</taxon>
        <taxon>Magnoliopsida</taxon>
        <taxon>Liliopsida</taxon>
        <taxon>Poales</taxon>
        <taxon>Poaceae</taxon>
        <taxon>PACMAD clade</taxon>
        <taxon>Panicoideae</taxon>
        <taxon>Panicodae</taxon>
        <taxon>Paniceae</taxon>
        <taxon>Panicinae</taxon>
        <taxon>Panicum</taxon>
        <taxon>Panicum sect. Panicum</taxon>
    </lineage>
</organism>
<evidence type="ECO:0000313" key="2">
    <source>
        <dbReference type="EMBL" id="RLN03306.1"/>
    </source>
</evidence>
<evidence type="ECO:0000313" key="3">
    <source>
        <dbReference type="Proteomes" id="UP000275267"/>
    </source>
</evidence>
<dbReference type="EMBL" id="PQIB02000008">
    <property type="protein sequence ID" value="RLN03306.1"/>
    <property type="molecule type" value="Genomic_DNA"/>
</dbReference>
<dbReference type="Proteomes" id="UP000275267">
    <property type="component" value="Unassembled WGS sequence"/>
</dbReference>